<sequence length="122" mass="13726">MTEMEATSHNEQKPPNNGNSDTRLSKCKMGAEDKISSANVLRHMAEKREKVITKAEKTPHNKVSSAPGTDPQSDHSSCQQEVLAHKRKAVALKREGKLAEAREELRQAKLFEKSLEAKWNYL</sequence>
<dbReference type="Proteomes" id="UP001234297">
    <property type="component" value="Chromosome 10"/>
</dbReference>
<evidence type="ECO:0000313" key="1">
    <source>
        <dbReference type="EMBL" id="KAJ8622317.1"/>
    </source>
</evidence>
<name>A0ACC2KMH8_PERAE</name>
<organism evidence="1 2">
    <name type="scientific">Persea americana</name>
    <name type="common">Avocado</name>
    <dbReference type="NCBI Taxonomy" id="3435"/>
    <lineage>
        <taxon>Eukaryota</taxon>
        <taxon>Viridiplantae</taxon>
        <taxon>Streptophyta</taxon>
        <taxon>Embryophyta</taxon>
        <taxon>Tracheophyta</taxon>
        <taxon>Spermatophyta</taxon>
        <taxon>Magnoliopsida</taxon>
        <taxon>Magnoliidae</taxon>
        <taxon>Laurales</taxon>
        <taxon>Lauraceae</taxon>
        <taxon>Persea</taxon>
    </lineage>
</organism>
<comment type="caution">
    <text evidence="1">The sequence shown here is derived from an EMBL/GenBank/DDBJ whole genome shotgun (WGS) entry which is preliminary data.</text>
</comment>
<dbReference type="EMBL" id="CM056818">
    <property type="protein sequence ID" value="KAJ8622317.1"/>
    <property type="molecule type" value="Genomic_DNA"/>
</dbReference>
<reference evidence="1 2" key="1">
    <citation type="journal article" date="2022" name="Hortic Res">
        <title>A haplotype resolved chromosomal level avocado genome allows analysis of novel avocado genes.</title>
        <authorList>
            <person name="Nath O."/>
            <person name="Fletcher S.J."/>
            <person name="Hayward A."/>
            <person name="Shaw L.M."/>
            <person name="Masouleh A.K."/>
            <person name="Furtado A."/>
            <person name="Henry R.J."/>
            <person name="Mitter N."/>
        </authorList>
    </citation>
    <scope>NUCLEOTIDE SEQUENCE [LARGE SCALE GENOMIC DNA]</scope>
    <source>
        <strain evidence="2">cv. Hass</strain>
    </source>
</reference>
<protein>
    <submittedName>
        <fullName evidence="1">Uncharacterized protein</fullName>
    </submittedName>
</protein>
<gene>
    <name evidence="1" type="ORF">MRB53_030846</name>
</gene>
<accession>A0ACC2KMH8</accession>
<proteinExistence type="predicted"/>
<evidence type="ECO:0000313" key="2">
    <source>
        <dbReference type="Proteomes" id="UP001234297"/>
    </source>
</evidence>
<keyword evidence="2" id="KW-1185">Reference proteome</keyword>